<keyword evidence="9 15" id="KW-1133">Transmembrane helix</keyword>
<keyword evidence="11 15" id="KW-0472">Membrane</keyword>
<dbReference type="EMBL" id="FUXE01000006">
    <property type="protein sequence ID" value="SJZ65083.1"/>
    <property type="molecule type" value="Genomic_DNA"/>
</dbReference>
<dbReference type="PANTHER" id="PTHR22683:SF41">
    <property type="entry name" value="DNA TRANSLOCASE FTSK"/>
    <property type="match status" value="1"/>
</dbReference>
<feature type="compositionally biased region" description="Basic and acidic residues" evidence="14">
    <location>
        <begin position="254"/>
        <end position="273"/>
    </location>
</feature>
<evidence type="ECO:0000256" key="15">
    <source>
        <dbReference type="SAM" id="Phobius"/>
    </source>
</evidence>
<dbReference type="Proteomes" id="UP000190121">
    <property type="component" value="Unassembled WGS sequence"/>
</dbReference>
<evidence type="ECO:0000256" key="11">
    <source>
        <dbReference type="ARBA" id="ARBA00023136"/>
    </source>
</evidence>
<evidence type="ECO:0000256" key="14">
    <source>
        <dbReference type="SAM" id="MobiDB-lite"/>
    </source>
</evidence>
<dbReference type="Gene3D" id="3.30.980.40">
    <property type="match status" value="1"/>
</dbReference>
<sequence>MNSQKGRQVSQQGNRKSRTTPKGRGNSDTKRHKEGARKTAGLSFSFSKNARLYRFLGALVIFFLTLFLLLSSLSYLFTASKDQSILSKYRTLSSTIEEPDKISNIGGRWGVYFSDWLIDSFLGVGGIALLLFPLVFAIRRIFISSRGYKTSMPKLFFVTVFFALWLSVASTYFSLVLDLTFPFQIGGTQGAFFTQFLLTHLGHLGTVGVILFSLILIVVTISQKSALWLQNSLSFSWVKRRPQSEVSFEGENTVTERTREIEEQKEREEKTLPEEESTERVVLLGRSEGASQPEVSTQSELTTSSPTSSSSLIIEVPQGEQDLPDYGAKQIMTSRGDLELPHYVFPSLDLLEIYEKEDNTPDYEEIASNERQIIDTLESFKIKARPTKATIGPTVTLYEIEPDAGIKISRIRNLDDDIALSLKSEGGIRIIAPIPGKGTIGIEVPNKRPQTVSFYSLLSSRKFAENKMELPIAMGKTITNEVFMFDLTKMPHLLIAGATGQGKSVGLNVMISSLLYSKHPSELKFVMIDPKMLEFSVYEMLDRHYLAKLPDEDKCIITDMSKVVPTLNSLCVEMDNRYRLLTEARVRNITEYNKRIQNGELSEAAHHKFLPYIVLIIDEFADLIMTSGKEVERPITRIAQKARAAGIHMVLATQRPTTDIITGTIKANFPARIAFKVFSATDSRTILDGPGANHLVGRGDMLFYQGKEMLRLQCALIDTPETQRIVDMISKQPSFTAPYTLPEAPVEEVEEGRVVSLDRRDALFEEVARMVVETQQGSTSKIQRHFEIGFNRAGRIMDQLEAAGIVAPQHGSKSREVLIQDFYTLQNLLDSLK</sequence>
<feature type="transmembrane region" description="Helical" evidence="15">
    <location>
        <begin position="121"/>
        <end position="143"/>
    </location>
</feature>
<comment type="subcellular location">
    <subcellularLocation>
        <location evidence="1">Cell membrane</location>
        <topology evidence="1">Multi-pass membrane protein</topology>
    </subcellularLocation>
</comment>
<evidence type="ECO:0000256" key="8">
    <source>
        <dbReference type="ARBA" id="ARBA00022840"/>
    </source>
</evidence>
<dbReference type="SUPFAM" id="SSF52540">
    <property type="entry name" value="P-loop containing nucleoside triphosphate hydrolases"/>
    <property type="match status" value="1"/>
</dbReference>
<dbReference type="InterPro" id="IPR018541">
    <property type="entry name" value="Ftsk_gamma"/>
</dbReference>
<keyword evidence="10" id="KW-0238">DNA-binding</keyword>
<keyword evidence="7" id="KW-0159">Chromosome partition</keyword>
<keyword evidence="6 13" id="KW-0547">Nucleotide-binding</keyword>
<keyword evidence="8 13" id="KW-0067">ATP-binding</keyword>
<evidence type="ECO:0000256" key="1">
    <source>
        <dbReference type="ARBA" id="ARBA00004651"/>
    </source>
</evidence>
<dbReference type="InterPro" id="IPR025199">
    <property type="entry name" value="FtsK_4TM"/>
</dbReference>
<keyword evidence="18" id="KW-1185">Reference proteome</keyword>
<dbReference type="RefSeq" id="WP_078736673.1">
    <property type="nucleotide sequence ID" value="NZ_FUXE01000006.1"/>
</dbReference>
<evidence type="ECO:0000256" key="9">
    <source>
        <dbReference type="ARBA" id="ARBA00022989"/>
    </source>
</evidence>
<evidence type="ECO:0000256" key="3">
    <source>
        <dbReference type="ARBA" id="ARBA00022475"/>
    </source>
</evidence>
<feature type="transmembrane region" description="Helical" evidence="15">
    <location>
        <begin position="55"/>
        <end position="77"/>
    </location>
</feature>
<feature type="binding site" evidence="13">
    <location>
        <begin position="497"/>
        <end position="504"/>
    </location>
    <ligand>
        <name>ATP</name>
        <dbReference type="ChEBI" id="CHEBI:30616"/>
    </ligand>
</feature>
<dbReference type="GO" id="GO:0005524">
    <property type="term" value="F:ATP binding"/>
    <property type="evidence" value="ECO:0007669"/>
    <property type="project" value="UniProtKB-UniRule"/>
</dbReference>
<keyword evidence="4" id="KW-0132">Cell division</keyword>
<dbReference type="InterPro" id="IPR027417">
    <property type="entry name" value="P-loop_NTPase"/>
</dbReference>
<dbReference type="Pfam" id="PF09397">
    <property type="entry name" value="FtsK_gamma"/>
    <property type="match status" value="1"/>
</dbReference>
<dbReference type="Gene3D" id="1.10.10.10">
    <property type="entry name" value="Winged helix-like DNA-binding domain superfamily/Winged helix DNA-binding domain"/>
    <property type="match status" value="1"/>
</dbReference>
<dbReference type="Pfam" id="PF01580">
    <property type="entry name" value="FtsK_SpoIIIE"/>
    <property type="match status" value="1"/>
</dbReference>
<comment type="similarity">
    <text evidence="2">Belongs to the FtsK/SpoIIIE/SftA family.</text>
</comment>
<dbReference type="GO" id="GO:0003677">
    <property type="term" value="F:DNA binding"/>
    <property type="evidence" value="ECO:0007669"/>
    <property type="project" value="UniProtKB-KW"/>
</dbReference>
<feature type="compositionally biased region" description="Low complexity" evidence="14">
    <location>
        <begin position="296"/>
        <end position="311"/>
    </location>
</feature>
<dbReference type="Gene3D" id="3.40.50.300">
    <property type="entry name" value="P-loop containing nucleotide triphosphate hydrolases"/>
    <property type="match status" value="1"/>
</dbReference>
<evidence type="ECO:0000313" key="17">
    <source>
        <dbReference type="EMBL" id="SJZ65083.1"/>
    </source>
</evidence>
<gene>
    <name evidence="17" type="ORF">SAMN02745171_00726</name>
</gene>
<dbReference type="InterPro" id="IPR041027">
    <property type="entry name" value="FtsK_alpha"/>
</dbReference>
<feature type="region of interest" description="Disordered" evidence="14">
    <location>
        <begin position="248"/>
        <end position="311"/>
    </location>
</feature>
<protein>
    <submittedName>
        <fullName evidence="17">DNA segregation ATPase FtsK/SpoIIIE, S-DNA-T family</fullName>
    </submittedName>
</protein>
<evidence type="ECO:0000256" key="12">
    <source>
        <dbReference type="ARBA" id="ARBA00023306"/>
    </source>
</evidence>
<evidence type="ECO:0000256" key="6">
    <source>
        <dbReference type="ARBA" id="ARBA00022741"/>
    </source>
</evidence>
<dbReference type="PROSITE" id="PS50901">
    <property type="entry name" value="FTSK"/>
    <property type="match status" value="1"/>
</dbReference>
<accession>A0A1T4MDS5</accession>
<evidence type="ECO:0000313" key="18">
    <source>
        <dbReference type="Proteomes" id="UP000190121"/>
    </source>
</evidence>
<dbReference type="AlphaFoldDB" id="A0A1T4MDS5"/>
<feature type="region of interest" description="Disordered" evidence="14">
    <location>
        <begin position="1"/>
        <end position="36"/>
    </location>
</feature>
<name>A0A1T4MDS5_9PORP</name>
<keyword evidence="3" id="KW-1003">Cell membrane</keyword>
<proteinExistence type="inferred from homology"/>
<evidence type="ECO:0000256" key="13">
    <source>
        <dbReference type="PROSITE-ProRule" id="PRU00289"/>
    </source>
</evidence>
<evidence type="ECO:0000259" key="16">
    <source>
        <dbReference type="PROSITE" id="PS50901"/>
    </source>
</evidence>
<evidence type="ECO:0000256" key="7">
    <source>
        <dbReference type="ARBA" id="ARBA00022829"/>
    </source>
</evidence>
<dbReference type="InterPro" id="IPR002543">
    <property type="entry name" value="FtsK_dom"/>
</dbReference>
<dbReference type="STRING" id="29524.SAMN02745171_00726"/>
<reference evidence="18" key="1">
    <citation type="submission" date="2017-02" db="EMBL/GenBank/DDBJ databases">
        <authorList>
            <person name="Varghese N."/>
            <person name="Submissions S."/>
        </authorList>
    </citation>
    <scope>NUCLEOTIDE SEQUENCE [LARGE SCALE GENOMIC DNA]</scope>
    <source>
        <strain evidence="18">ATCC 51356</strain>
    </source>
</reference>
<dbReference type="Pfam" id="PF13491">
    <property type="entry name" value="FtsK_4TM"/>
    <property type="match status" value="1"/>
</dbReference>
<dbReference type="InterPro" id="IPR036390">
    <property type="entry name" value="WH_DNA-bd_sf"/>
</dbReference>
<dbReference type="SMART" id="SM00843">
    <property type="entry name" value="Ftsk_gamma"/>
    <property type="match status" value="1"/>
</dbReference>
<dbReference type="GO" id="GO:0051301">
    <property type="term" value="P:cell division"/>
    <property type="evidence" value="ECO:0007669"/>
    <property type="project" value="UniProtKB-KW"/>
</dbReference>
<dbReference type="SUPFAM" id="SSF46785">
    <property type="entry name" value="Winged helix' DNA-binding domain"/>
    <property type="match status" value="1"/>
</dbReference>
<feature type="transmembrane region" description="Helical" evidence="15">
    <location>
        <begin position="197"/>
        <end position="221"/>
    </location>
</feature>
<dbReference type="InterPro" id="IPR050206">
    <property type="entry name" value="FtsK/SpoIIIE/SftA"/>
</dbReference>
<dbReference type="GO" id="GO:0007059">
    <property type="term" value="P:chromosome segregation"/>
    <property type="evidence" value="ECO:0007669"/>
    <property type="project" value="UniProtKB-KW"/>
</dbReference>
<organism evidence="17 18">
    <name type="scientific">Porphyromonas circumdentaria</name>
    <dbReference type="NCBI Taxonomy" id="29524"/>
    <lineage>
        <taxon>Bacteria</taxon>
        <taxon>Pseudomonadati</taxon>
        <taxon>Bacteroidota</taxon>
        <taxon>Bacteroidia</taxon>
        <taxon>Bacteroidales</taxon>
        <taxon>Porphyromonadaceae</taxon>
        <taxon>Porphyromonas</taxon>
    </lineage>
</organism>
<keyword evidence="12" id="KW-0131">Cell cycle</keyword>
<dbReference type="GO" id="GO:0005886">
    <property type="term" value="C:plasma membrane"/>
    <property type="evidence" value="ECO:0007669"/>
    <property type="project" value="UniProtKB-SubCell"/>
</dbReference>
<dbReference type="CDD" id="cd01127">
    <property type="entry name" value="TrwB_TraG_TraD_VirD4"/>
    <property type="match status" value="1"/>
</dbReference>
<keyword evidence="5 15" id="KW-0812">Transmembrane</keyword>
<evidence type="ECO:0000256" key="4">
    <source>
        <dbReference type="ARBA" id="ARBA00022618"/>
    </source>
</evidence>
<feature type="domain" description="FtsK" evidence="16">
    <location>
        <begin position="479"/>
        <end position="684"/>
    </location>
</feature>
<feature type="transmembrane region" description="Helical" evidence="15">
    <location>
        <begin position="155"/>
        <end position="177"/>
    </location>
</feature>
<evidence type="ECO:0000256" key="10">
    <source>
        <dbReference type="ARBA" id="ARBA00023125"/>
    </source>
</evidence>
<evidence type="ECO:0000256" key="5">
    <source>
        <dbReference type="ARBA" id="ARBA00022692"/>
    </source>
</evidence>
<dbReference type="InterPro" id="IPR036388">
    <property type="entry name" value="WH-like_DNA-bd_sf"/>
</dbReference>
<dbReference type="Pfam" id="PF17854">
    <property type="entry name" value="FtsK_alpha"/>
    <property type="match status" value="1"/>
</dbReference>
<evidence type="ECO:0000256" key="2">
    <source>
        <dbReference type="ARBA" id="ARBA00006474"/>
    </source>
</evidence>
<dbReference type="OrthoDB" id="9807790at2"/>
<dbReference type="PANTHER" id="PTHR22683">
    <property type="entry name" value="SPORULATION PROTEIN RELATED"/>
    <property type="match status" value="1"/>
</dbReference>
<feature type="compositionally biased region" description="Polar residues" evidence="14">
    <location>
        <begin position="1"/>
        <end position="14"/>
    </location>
</feature>